<dbReference type="SUPFAM" id="SSF47473">
    <property type="entry name" value="EF-hand"/>
    <property type="match status" value="1"/>
</dbReference>
<gene>
    <name evidence="1" type="ORF">FAA97_06445</name>
</gene>
<sequence>MKIVIALSVGFYVFSLAGFSNAMVQPALENGLEISPLEARFIETYIERVMAPFRGAAGDDQILTREDVETSVRRSEAQQRSRYMIMYFSADLNGDLKVTRREWELAYRKGDGVGGKSFERWDADHDGEVIINEIYSFATSQAAAVVSSASPGLAKFMDLAAAQDGQLTAQELETAARVTFQKYDTNNNGQLEPVETKVLLDARRKSAASQMQDGTIAACNVPKAGPEEQVLVVSAYEAAALSTVTVAGQDEVTHTAELNIEAGEAPLFIAAISYQPMIWRLTGATERVSNFIAAKTDGVVGLAKDRVTFVDGRKCLRAWVDPDKKNNDKIDYLKRMVGSSQIGLAASYTISTVRLPSDASAEPDFKRLPSSTVTFSWGPLRSSDNTAIRSLKQYHRGGVVSIDPKSVVSSSPAQPYDVLPQEAGLAQLLEAGSLEQRPKLGYVIRSSMKRFPAGLHGAHGVRFVLDQGVAMPDGSPGHSRVLTMHQVQSIRDRTLRSVPTP</sequence>
<accession>A0A4S8P8C0</accession>
<dbReference type="OrthoDB" id="8360028at2"/>
<dbReference type="Proteomes" id="UP000308828">
    <property type="component" value="Unassembled WGS sequence"/>
</dbReference>
<protein>
    <recommendedName>
        <fullName evidence="3">EF hand</fullName>
    </recommendedName>
</protein>
<proteinExistence type="predicted"/>
<dbReference type="InterPro" id="IPR011992">
    <property type="entry name" value="EF-hand-dom_pair"/>
</dbReference>
<organism evidence="1 2">
    <name type="scientific">Peteryoungia ipomoeae</name>
    <dbReference type="NCBI Taxonomy" id="1210932"/>
    <lineage>
        <taxon>Bacteria</taxon>
        <taxon>Pseudomonadati</taxon>
        <taxon>Pseudomonadota</taxon>
        <taxon>Alphaproteobacteria</taxon>
        <taxon>Hyphomicrobiales</taxon>
        <taxon>Rhizobiaceae</taxon>
        <taxon>Peteryoungia</taxon>
    </lineage>
</organism>
<evidence type="ECO:0008006" key="3">
    <source>
        <dbReference type="Google" id="ProtNLM"/>
    </source>
</evidence>
<evidence type="ECO:0000313" key="1">
    <source>
        <dbReference type="EMBL" id="THV25815.1"/>
    </source>
</evidence>
<dbReference type="AlphaFoldDB" id="A0A4S8P8C0"/>
<name>A0A4S8P8C0_9HYPH</name>
<dbReference type="Gene3D" id="1.10.238.10">
    <property type="entry name" value="EF-hand"/>
    <property type="match status" value="1"/>
</dbReference>
<dbReference type="RefSeq" id="WP_136597650.1">
    <property type="nucleotide sequence ID" value="NZ_STGV01000001.1"/>
</dbReference>
<comment type="caution">
    <text evidence="1">The sequence shown here is derived from an EMBL/GenBank/DDBJ whole genome shotgun (WGS) entry which is preliminary data.</text>
</comment>
<dbReference type="EMBL" id="STGV01000001">
    <property type="protein sequence ID" value="THV25815.1"/>
    <property type="molecule type" value="Genomic_DNA"/>
</dbReference>
<keyword evidence="2" id="KW-1185">Reference proteome</keyword>
<reference evidence="1 2" key="1">
    <citation type="submission" date="2019-04" db="EMBL/GenBank/DDBJ databases">
        <title>Genome sequence of strain shin9-1.</title>
        <authorList>
            <person name="Gao J."/>
            <person name="Sun J."/>
        </authorList>
    </citation>
    <scope>NUCLEOTIDE SEQUENCE [LARGE SCALE GENOMIC DNA]</scope>
    <source>
        <strain evidence="2">shin9-1</strain>
    </source>
</reference>
<evidence type="ECO:0000313" key="2">
    <source>
        <dbReference type="Proteomes" id="UP000308828"/>
    </source>
</evidence>